<dbReference type="PANTHER" id="PTHR30012">
    <property type="entry name" value="GENERAL SECRETION PATHWAY PROTEIN"/>
    <property type="match status" value="1"/>
</dbReference>
<evidence type="ECO:0000256" key="2">
    <source>
        <dbReference type="ARBA" id="ARBA00005745"/>
    </source>
</evidence>
<keyword evidence="3" id="KW-1003">Cell membrane</keyword>
<dbReference type="GO" id="GO:0005886">
    <property type="term" value="C:plasma membrane"/>
    <property type="evidence" value="ECO:0007669"/>
    <property type="project" value="UniProtKB-SubCell"/>
</dbReference>
<evidence type="ECO:0000256" key="6">
    <source>
        <dbReference type="ARBA" id="ARBA00022989"/>
    </source>
</evidence>
<keyword evidence="5 8" id="KW-0812">Transmembrane</keyword>
<dbReference type="RefSeq" id="WP_093382382.1">
    <property type="nucleotide sequence ID" value="NZ_FOTW01000004.1"/>
</dbReference>
<feature type="transmembrane region" description="Helical" evidence="8">
    <location>
        <begin position="177"/>
        <end position="199"/>
    </location>
</feature>
<dbReference type="OrthoDB" id="9805682at2"/>
<dbReference type="InterPro" id="IPR042094">
    <property type="entry name" value="T2SS_GspF_sf"/>
</dbReference>
<feature type="domain" description="Type II secretion system protein GspF" evidence="9">
    <location>
        <begin position="281"/>
        <end position="401"/>
    </location>
</feature>
<keyword evidence="7 8" id="KW-0472">Membrane</keyword>
<evidence type="ECO:0000256" key="7">
    <source>
        <dbReference type="ARBA" id="ARBA00023136"/>
    </source>
</evidence>
<keyword evidence="11" id="KW-1185">Reference proteome</keyword>
<sequence length="410" mass="43190">MRFHLQVQGGAGARSVALDAASEAEAIRQAARNGWRVLSIAGAPAGAGIGTGAGTAGGLAGAAAAARGRQPLPLLQFSQELLALLEAGLNLGEAMATLHNKEGRAGARATLAAIRLALQQGQSFSDTLAGFPAVFPDLYVATVHAAERSGNLPEALARFVAYQLQFDAIRKKLVSAAIYPTMLLAVGTLVTLFLLGYVVPKFSVVYESSGREIPWLSQMLLAFGQSLAAHPWLCLAALGGTVAALVLGLGNAALRARLVLAVLRLPLLAAKAAEFRLARLYRALSLLLHAGIPLSKALAMSGAMLLPQQREQLLRARRAVEQGLPFSAALEQNGLATPVAQSLLRVGENTGRLGDMLERSAKFHDEEFARWVDWASRLLEPLLMTLIGVVIGGVVVLMYMPIFELAGSLS</sequence>
<dbReference type="AlphaFoldDB" id="A0A1I4HRA4"/>
<gene>
    <name evidence="10" type="ORF">SAMN02982985_00188</name>
</gene>
<feature type="domain" description="Type II secretion system protein GspF" evidence="9">
    <location>
        <begin position="77"/>
        <end position="200"/>
    </location>
</feature>
<keyword evidence="4" id="KW-0997">Cell inner membrane</keyword>
<dbReference type="InterPro" id="IPR018076">
    <property type="entry name" value="T2SS_GspF_dom"/>
</dbReference>
<evidence type="ECO:0000313" key="10">
    <source>
        <dbReference type="EMBL" id="SFL44838.1"/>
    </source>
</evidence>
<evidence type="ECO:0000313" key="11">
    <source>
        <dbReference type="Proteomes" id="UP000199470"/>
    </source>
</evidence>
<dbReference type="EMBL" id="FOTW01000004">
    <property type="protein sequence ID" value="SFL44838.1"/>
    <property type="molecule type" value="Genomic_DNA"/>
</dbReference>
<evidence type="ECO:0000256" key="5">
    <source>
        <dbReference type="ARBA" id="ARBA00022692"/>
    </source>
</evidence>
<protein>
    <submittedName>
        <fullName evidence="10">General secretion pathway protein F</fullName>
    </submittedName>
</protein>
<dbReference type="Pfam" id="PF00482">
    <property type="entry name" value="T2SSF"/>
    <property type="match status" value="2"/>
</dbReference>
<dbReference type="GO" id="GO:0015628">
    <property type="term" value="P:protein secretion by the type II secretion system"/>
    <property type="evidence" value="ECO:0007669"/>
    <property type="project" value="TreeGrafter"/>
</dbReference>
<dbReference type="STRING" id="758825.SAMN02982985_00188"/>
<reference evidence="10 11" key="1">
    <citation type="submission" date="2016-10" db="EMBL/GenBank/DDBJ databases">
        <authorList>
            <person name="de Groot N.N."/>
        </authorList>
    </citation>
    <scope>NUCLEOTIDE SEQUENCE [LARGE SCALE GENOMIC DNA]</scope>
    <source>
        <strain evidence="10 11">ATCC 43154</strain>
    </source>
</reference>
<dbReference type="Gene3D" id="1.20.81.30">
    <property type="entry name" value="Type II secretion system (T2SS), domain F"/>
    <property type="match status" value="2"/>
</dbReference>
<organism evidence="10 11">
    <name type="scientific">Rugamonas rubra</name>
    <dbReference type="NCBI Taxonomy" id="758825"/>
    <lineage>
        <taxon>Bacteria</taxon>
        <taxon>Pseudomonadati</taxon>
        <taxon>Pseudomonadota</taxon>
        <taxon>Betaproteobacteria</taxon>
        <taxon>Burkholderiales</taxon>
        <taxon>Oxalobacteraceae</taxon>
        <taxon>Telluria group</taxon>
        <taxon>Rugamonas</taxon>
    </lineage>
</organism>
<feature type="transmembrane region" description="Helical" evidence="8">
    <location>
        <begin position="219"/>
        <end position="246"/>
    </location>
</feature>
<dbReference type="PRINTS" id="PR00812">
    <property type="entry name" value="BCTERIALGSPF"/>
</dbReference>
<keyword evidence="6 8" id="KW-1133">Transmembrane helix</keyword>
<name>A0A1I4HRA4_9BURK</name>
<comment type="subcellular location">
    <subcellularLocation>
        <location evidence="1">Cell inner membrane</location>
        <topology evidence="1">Multi-pass membrane protein</topology>
    </subcellularLocation>
</comment>
<evidence type="ECO:0000256" key="4">
    <source>
        <dbReference type="ARBA" id="ARBA00022519"/>
    </source>
</evidence>
<feature type="transmembrane region" description="Helical" evidence="8">
    <location>
        <begin position="382"/>
        <end position="402"/>
    </location>
</feature>
<proteinExistence type="inferred from homology"/>
<evidence type="ECO:0000256" key="8">
    <source>
        <dbReference type="SAM" id="Phobius"/>
    </source>
</evidence>
<evidence type="ECO:0000256" key="3">
    <source>
        <dbReference type="ARBA" id="ARBA00022475"/>
    </source>
</evidence>
<dbReference type="PANTHER" id="PTHR30012:SF7">
    <property type="entry name" value="PROTEIN TRANSPORT PROTEIN HOFC HOMOLOG"/>
    <property type="match status" value="1"/>
</dbReference>
<evidence type="ECO:0000256" key="1">
    <source>
        <dbReference type="ARBA" id="ARBA00004429"/>
    </source>
</evidence>
<evidence type="ECO:0000259" key="9">
    <source>
        <dbReference type="Pfam" id="PF00482"/>
    </source>
</evidence>
<comment type="similarity">
    <text evidence="2">Belongs to the GSP F family.</text>
</comment>
<accession>A0A1I4HRA4</accession>
<dbReference type="InterPro" id="IPR003004">
    <property type="entry name" value="GspF/PilC"/>
</dbReference>
<dbReference type="Proteomes" id="UP000199470">
    <property type="component" value="Unassembled WGS sequence"/>
</dbReference>